<evidence type="ECO:0000313" key="4">
    <source>
        <dbReference type="Proteomes" id="UP001589810"/>
    </source>
</evidence>
<dbReference type="InterPro" id="IPR032710">
    <property type="entry name" value="NTF2-like_dom_sf"/>
</dbReference>
<dbReference type="Gene3D" id="3.10.450.50">
    <property type="match status" value="1"/>
</dbReference>
<name>A0ABV6N6T0_9PSEU</name>
<proteinExistence type="inferred from homology"/>
<dbReference type="Proteomes" id="UP001589810">
    <property type="component" value="Unassembled WGS sequence"/>
</dbReference>
<keyword evidence="2" id="KW-0045">Antibiotic biosynthesis</keyword>
<reference evidence="3 4" key="1">
    <citation type="submission" date="2024-09" db="EMBL/GenBank/DDBJ databases">
        <authorList>
            <person name="Sun Q."/>
            <person name="Mori K."/>
        </authorList>
    </citation>
    <scope>NUCLEOTIDE SEQUENCE [LARGE SCALE GENOMIC DNA]</scope>
    <source>
        <strain evidence="3 4">TBRC 1432</strain>
    </source>
</reference>
<protein>
    <submittedName>
        <fullName evidence="3">PhzA/PhzB family protein</fullName>
    </submittedName>
</protein>
<dbReference type="RefSeq" id="WP_273938003.1">
    <property type="nucleotide sequence ID" value="NZ_CP097263.1"/>
</dbReference>
<dbReference type="EMBL" id="JBHLUD010000015">
    <property type="protein sequence ID" value="MFC0548162.1"/>
    <property type="molecule type" value="Genomic_DNA"/>
</dbReference>
<dbReference type="InterPro" id="IPR004964">
    <property type="entry name" value="PhzA_PhzB"/>
</dbReference>
<evidence type="ECO:0000256" key="2">
    <source>
        <dbReference type="ARBA" id="ARBA00023194"/>
    </source>
</evidence>
<evidence type="ECO:0000256" key="1">
    <source>
        <dbReference type="ARBA" id="ARBA00009377"/>
    </source>
</evidence>
<comment type="similarity">
    <text evidence="1">Belongs to the PhzA/PhzB family.</text>
</comment>
<comment type="caution">
    <text evidence="3">The sequence shown here is derived from an EMBL/GenBank/DDBJ whole genome shotgun (WGS) entry which is preliminary data.</text>
</comment>
<keyword evidence="4" id="KW-1185">Reference proteome</keyword>
<dbReference type="Pfam" id="PF03284">
    <property type="entry name" value="PHZA_PHZB"/>
    <property type="match status" value="1"/>
</dbReference>
<gene>
    <name evidence="3" type="ORF">ACFFH7_42110</name>
</gene>
<sequence length="156" mass="18189">MTTFATDVELRAHNRAIVEDYVSRVGEGRLTRYQLFTEDGEGGLWTTDTGQPIASRGHDQLKKHGAWSLEVFPDWRWYNVEIFETQDPNRFWVECDGEGQILFPGYPPGVYRNHFIHSFTFENGKIKQEREFMNPFEQLRALSIPVPEIRREGIPA</sequence>
<organism evidence="3 4">
    <name type="scientific">Kutzneria chonburiensis</name>
    <dbReference type="NCBI Taxonomy" id="1483604"/>
    <lineage>
        <taxon>Bacteria</taxon>
        <taxon>Bacillati</taxon>
        <taxon>Actinomycetota</taxon>
        <taxon>Actinomycetes</taxon>
        <taxon>Pseudonocardiales</taxon>
        <taxon>Pseudonocardiaceae</taxon>
        <taxon>Kutzneria</taxon>
    </lineage>
</organism>
<evidence type="ECO:0000313" key="3">
    <source>
        <dbReference type="EMBL" id="MFC0548162.1"/>
    </source>
</evidence>
<accession>A0ABV6N6T0</accession>
<dbReference type="SUPFAM" id="SSF54427">
    <property type="entry name" value="NTF2-like"/>
    <property type="match status" value="1"/>
</dbReference>